<dbReference type="RefSeq" id="WP_419191216.1">
    <property type="nucleotide sequence ID" value="NZ_CP036434.1"/>
</dbReference>
<name>A0A518ER61_9BACT</name>
<dbReference type="SUPFAM" id="SSF49452">
    <property type="entry name" value="Starch-binding domain-like"/>
    <property type="match status" value="4"/>
</dbReference>
<evidence type="ECO:0000256" key="2">
    <source>
        <dbReference type="SAM" id="MobiDB-lite"/>
    </source>
</evidence>
<dbReference type="PANTHER" id="PTHR23303:SF14">
    <property type="entry name" value="BOS COMPLEX SUBUNIT NOMO1-RELATED"/>
    <property type="match status" value="1"/>
</dbReference>
<dbReference type="GO" id="GO:0030246">
    <property type="term" value="F:carbohydrate binding"/>
    <property type="evidence" value="ECO:0007669"/>
    <property type="project" value="InterPro"/>
</dbReference>
<accession>A0A518ER61</accession>
<evidence type="ECO:0000256" key="3">
    <source>
        <dbReference type="SAM" id="SignalP"/>
    </source>
</evidence>
<reference evidence="4 5" key="1">
    <citation type="submission" date="2019-02" db="EMBL/GenBank/DDBJ databases">
        <title>Deep-cultivation of Planctomycetes and their phenomic and genomic characterization uncovers novel biology.</title>
        <authorList>
            <person name="Wiegand S."/>
            <person name="Jogler M."/>
            <person name="Boedeker C."/>
            <person name="Pinto D."/>
            <person name="Vollmers J."/>
            <person name="Rivas-Marin E."/>
            <person name="Kohn T."/>
            <person name="Peeters S.H."/>
            <person name="Heuer A."/>
            <person name="Rast P."/>
            <person name="Oberbeckmann S."/>
            <person name="Bunk B."/>
            <person name="Jeske O."/>
            <person name="Meyerdierks A."/>
            <person name="Storesund J.E."/>
            <person name="Kallscheuer N."/>
            <person name="Luecker S."/>
            <person name="Lage O.M."/>
            <person name="Pohl T."/>
            <person name="Merkel B.J."/>
            <person name="Hornburger P."/>
            <person name="Mueller R.-W."/>
            <person name="Bruemmer F."/>
            <person name="Labrenz M."/>
            <person name="Spormann A.M."/>
            <person name="Op den Camp H."/>
            <person name="Overmann J."/>
            <person name="Amann R."/>
            <person name="Jetten M.S.M."/>
            <person name="Mascher T."/>
            <person name="Medema M.H."/>
            <person name="Devos D.P."/>
            <person name="Kaster A.-K."/>
            <person name="Ovreas L."/>
            <person name="Rohde M."/>
            <person name="Galperin M.Y."/>
            <person name="Jogler C."/>
        </authorList>
    </citation>
    <scope>NUCLEOTIDE SEQUENCE [LARGE SCALE GENOMIC DNA]</scope>
    <source>
        <strain evidence="4 5">Poly30</strain>
    </source>
</reference>
<evidence type="ECO:0000256" key="1">
    <source>
        <dbReference type="ARBA" id="ARBA00022729"/>
    </source>
</evidence>
<dbReference type="InterPro" id="IPR051417">
    <property type="entry name" value="SDr/BOS_complex"/>
</dbReference>
<evidence type="ECO:0000313" key="5">
    <source>
        <dbReference type="Proteomes" id="UP000320390"/>
    </source>
</evidence>
<dbReference type="Gene3D" id="2.60.40.1120">
    <property type="entry name" value="Carboxypeptidase-like, regulatory domain"/>
    <property type="match status" value="2"/>
</dbReference>
<keyword evidence="1 3" id="KW-0732">Signal</keyword>
<keyword evidence="5" id="KW-1185">Reference proteome</keyword>
<organism evidence="4 5">
    <name type="scientific">Saltatorellus ferox</name>
    <dbReference type="NCBI Taxonomy" id="2528018"/>
    <lineage>
        <taxon>Bacteria</taxon>
        <taxon>Pseudomonadati</taxon>
        <taxon>Planctomycetota</taxon>
        <taxon>Planctomycetia</taxon>
        <taxon>Planctomycetia incertae sedis</taxon>
        <taxon>Saltatorellus</taxon>
    </lineage>
</organism>
<proteinExistence type="predicted"/>
<evidence type="ECO:0000313" key="4">
    <source>
        <dbReference type="EMBL" id="QDV06582.1"/>
    </source>
</evidence>
<dbReference type="AlphaFoldDB" id="A0A518ER61"/>
<dbReference type="PANTHER" id="PTHR23303">
    <property type="entry name" value="CARBOXYPEPTIDASE REGULATORY REGION-CONTAINING"/>
    <property type="match status" value="1"/>
</dbReference>
<dbReference type="Pfam" id="PF13620">
    <property type="entry name" value="CarboxypepD_reg"/>
    <property type="match status" value="2"/>
</dbReference>
<feature type="signal peptide" evidence="3">
    <location>
        <begin position="1"/>
        <end position="18"/>
    </location>
</feature>
<protein>
    <submittedName>
        <fullName evidence="4">Cna protein B-type domain protein</fullName>
    </submittedName>
</protein>
<feature type="chain" id="PRO_5022040019" evidence="3">
    <location>
        <begin position="19"/>
        <end position="1191"/>
    </location>
</feature>
<gene>
    <name evidence="4" type="ORF">Poly30_20920</name>
</gene>
<dbReference type="EMBL" id="CP036434">
    <property type="protein sequence ID" value="QDV06582.1"/>
    <property type="molecule type" value="Genomic_DNA"/>
</dbReference>
<dbReference type="Proteomes" id="UP000320390">
    <property type="component" value="Chromosome"/>
</dbReference>
<sequence precursor="true">MKPKFLALLAVCAALVIGAIRFLPQSNSSSGSEVGVMNSEEEAGDEPGGPGGLDGRLSVSTDGESRKTLVAGTKSELAETAETLLPDSSISSTITAFIRWPDGVTPTEDLVVYAFAAQVASATVQAALSSDTSSVTYERHENRLFEGMESRRGIKSDNVLDEALAKGQVSRRKATPGTTREGTEWAAEFPFPRGRQRVFLHAFGGGYGTTRSYEVLLDDPTVTLEPLQRATVTLRASTEVPGALLTGALVRAELEVNASGTMGAGSDRETRYQAERALDVEGTATFIGVPPESALKLIVLHDTLPPAEVKFTAPAAGESMEISLPITRGSTLSGRVLDAEGRSVAGAAVTAALPGRTFGMDDEVFREVLSGPDGAFRLSGLPAPAVIVRASKEGALQSGRARIEIDGAADSDDLTLVLESGKSIEGVAKFADGKPARGLIVQATFDLAHMGGPSALGAARGATNETTVRDDGSFTVTGLGSGPFMLTISTGPPIGTPSPASEAGVRKARLDGVQPGQDNVELILLPAARITGLCVDDVGMPVRDRKLTCHRIVPGSLGDVRLDRRQAQTDDEGAFAFEGLVSGTWGISLVSETHVTPQEVRVVVRGEEEDLEIVALRSCTISGTVVDPDGNPASGVRVGQFSDEPVWRAALSGTSFPEPTTSQEDGTYKLLGVVPGQVKLQATSNEFAPAVTEELTAAPGGLLEGVTLRMSRGGTIEGVCFDSEGKTASGRLVTIQSMSMDLMRTLSTDADGTFRQTGLTPGRYQVVAIDMEMDSSKDADASGFASMMENMEMAMATVEEGATEYLFLGAPPSSPVEVTGQITRAGEPVSGAMVAFMPASTGFFEKMKIATSGADGQFTLTLDDAGDYMVQVSKVDAGGTGQQKTSEFSTKIPLGTEEAKRDFEVPGGAIAGRVTLPDGKPAAGVRLTVSGSGAIRTDRLMGGSYAETLTRADGSYEVEGIGPGTYQVMAGGAMPMNDSVTTTARVISREITVGENNRVDDVDLELEEPGEALVTVREAGGTPAAGCSLFLRDDKGRHTELISMIVTNSSGKATLQGIAPGRYSVAARAETTASQESPFFEVRSGERTPVELLLEPGGVFIATLKVKGSDEAPVANVQVLDDQGFDVTRRMGMVDMRSKNSDRAVGLYERRVGPLAPGRYTLLATTAEGLTARRRVDLEAGEEKTVTLLLK</sequence>
<dbReference type="InterPro" id="IPR013784">
    <property type="entry name" value="Carb-bd-like_fold"/>
</dbReference>
<feature type="region of interest" description="Disordered" evidence="2">
    <location>
        <begin position="27"/>
        <end position="64"/>
    </location>
</feature>